<dbReference type="PANTHER" id="PTHR12631:SF10">
    <property type="entry name" value="BETA-XYLOSIDASE-LIKE PROTEIN-RELATED"/>
    <property type="match status" value="1"/>
</dbReference>
<dbReference type="RefSeq" id="XP_044569572.1">
    <property type="nucleotide sequence ID" value="XM_044711339.1"/>
</dbReference>
<evidence type="ECO:0000259" key="6">
    <source>
        <dbReference type="Pfam" id="PF01229"/>
    </source>
</evidence>
<dbReference type="AlphaFoldDB" id="A0A6A5CHU4"/>
<dbReference type="InterPro" id="IPR051923">
    <property type="entry name" value="Glycosyl_Hydrolase_39"/>
</dbReference>
<dbReference type="InterPro" id="IPR049165">
    <property type="entry name" value="GH39_as"/>
</dbReference>
<keyword evidence="5" id="KW-0732">Signal</keyword>
<dbReference type="VEuPathDB" id="AmoebaDB:NfTy_031670"/>
<comment type="caution">
    <text evidence="7">The sequence shown here is derived from an EMBL/GenBank/DDBJ whole genome shotgun (WGS) entry which is preliminary data.</text>
</comment>
<keyword evidence="3" id="KW-0326">Glycosidase</keyword>
<proteinExistence type="inferred from homology"/>
<organism evidence="7 8">
    <name type="scientific">Naegleria fowleri</name>
    <name type="common">Brain eating amoeba</name>
    <dbReference type="NCBI Taxonomy" id="5763"/>
    <lineage>
        <taxon>Eukaryota</taxon>
        <taxon>Discoba</taxon>
        <taxon>Heterolobosea</taxon>
        <taxon>Tetramitia</taxon>
        <taxon>Eutetramitia</taxon>
        <taxon>Vahlkampfiidae</taxon>
        <taxon>Naegleria</taxon>
    </lineage>
</organism>
<keyword evidence="2" id="KW-0378">Hydrolase</keyword>
<dbReference type="GeneID" id="68107976"/>
<name>A0A6A5CHU4_NAEFO</name>
<dbReference type="SUPFAM" id="SSF51011">
    <property type="entry name" value="Glycosyl hydrolase domain"/>
    <property type="match status" value="1"/>
</dbReference>
<protein>
    <recommendedName>
        <fullName evidence="6">Glycosyl hydrolases family 39 N-terminal catalytic domain-containing protein</fullName>
    </recommendedName>
</protein>
<dbReference type="GO" id="GO:0005975">
    <property type="term" value="P:carbohydrate metabolic process"/>
    <property type="evidence" value="ECO:0007669"/>
    <property type="project" value="InterPro"/>
</dbReference>
<feature type="chain" id="PRO_5025595206" description="Glycosyl hydrolases family 39 N-terminal catalytic domain-containing protein" evidence="5">
    <location>
        <begin position="21"/>
        <end position="526"/>
    </location>
</feature>
<sequence>MHFSFLLTIVGVFIVHVITCKDPSVLASSSVHRVLQRSINTTVHFRVHLDRSPQSPFHHYWKTSVGSGHASLCLHTTWREHVLKAKQELGFTGIRFHGIFSDDMSVVLGPGDDDQKPYYYSFFNVFNCFDFLLHSGIRPVVEIGFMPELFASNASQTVFHWKGIVSPPKRYDLWDDLISSFGNALVQRYGIKEVSNWVFEVWNEPNLRNGFWYGSKEEYFELYRHTALALKRAHKELRVGGPVTAFAEWIPEFIQFTKSNNVPLNFISTHQYPTDEFPVLRDFLWQNVKKTKSIVVDHYKLPLYYTEWNAGLQDGRGSHFYQDSAYPAAYIVKALFELYSQVELFSFWCVSDIFEEGGQQSLPFSGTYGLITNNGIRKPVWRAFELIGQSGDYLIEVEKVSIPSLKNSTVDAYATVNSKTGELVVFVTNWQIPGLPQMTYDVSVSFSNSLVDACTLTIIDETHSNAFTRWQQLNKPIYPTIQQIYDLQKSSELIPQSLKVNSDGTITISTPILSPSLHVIRCVKAK</sequence>
<dbReference type="PROSITE" id="PS01027">
    <property type="entry name" value="GLYCOSYL_HYDROL_F39"/>
    <property type="match status" value="1"/>
</dbReference>
<dbReference type="Pfam" id="PF01229">
    <property type="entry name" value="Glyco_hydro_39"/>
    <property type="match status" value="1"/>
</dbReference>
<dbReference type="Gene3D" id="2.60.40.1500">
    <property type="entry name" value="Glycosyl hydrolase domain, family 39"/>
    <property type="match status" value="1"/>
</dbReference>
<evidence type="ECO:0000256" key="1">
    <source>
        <dbReference type="ARBA" id="ARBA00008875"/>
    </source>
</evidence>
<evidence type="ECO:0000256" key="4">
    <source>
        <dbReference type="PIRSR" id="PIRSR600514-1"/>
    </source>
</evidence>
<dbReference type="Gene3D" id="3.20.20.80">
    <property type="entry name" value="Glycosidases"/>
    <property type="match status" value="1"/>
</dbReference>
<dbReference type="PRINTS" id="PR00745">
    <property type="entry name" value="GLHYDRLASE39"/>
</dbReference>
<accession>A0A6A5CHU4</accession>
<feature type="active site" description="Proton donor" evidence="4">
    <location>
        <position position="204"/>
    </location>
</feature>
<dbReference type="GO" id="GO:0004553">
    <property type="term" value="F:hydrolase activity, hydrolyzing O-glycosyl compounds"/>
    <property type="evidence" value="ECO:0007669"/>
    <property type="project" value="InterPro"/>
</dbReference>
<dbReference type="EMBL" id="VFQX01000002">
    <property type="protein sequence ID" value="KAF0984859.1"/>
    <property type="molecule type" value="Genomic_DNA"/>
</dbReference>
<dbReference type="VEuPathDB" id="AmoebaDB:FDP41_000758"/>
<dbReference type="PANTHER" id="PTHR12631">
    <property type="entry name" value="ALPHA-L-IDURONIDASE"/>
    <property type="match status" value="1"/>
</dbReference>
<evidence type="ECO:0000256" key="3">
    <source>
        <dbReference type="ARBA" id="ARBA00023295"/>
    </source>
</evidence>
<reference evidence="7 8" key="1">
    <citation type="journal article" date="2019" name="Sci. Rep.">
        <title>Nanopore sequencing improves the draft genome of the human pathogenic amoeba Naegleria fowleri.</title>
        <authorList>
            <person name="Liechti N."/>
            <person name="Schurch N."/>
            <person name="Bruggmann R."/>
            <person name="Wittwer M."/>
        </authorList>
    </citation>
    <scope>NUCLEOTIDE SEQUENCE [LARGE SCALE GENOMIC DNA]</scope>
    <source>
        <strain evidence="7 8">ATCC 30894</strain>
    </source>
</reference>
<evidence type="ECO:0000256" key="2">
    <source>
        <dbReference type="ARBA" id="ARBA00022801"/>
    </source>
</evidence>
<dbReference type="SUPFAM" id="SSF51445">
    <property type="entry name" value="(Trans)glycosidases"/>
    <property type="match status" value="1"/>
</dbReference>
<dbReference type="InterPro" id="IPR049166">
    <property type="entry name" value="GH39_cat"/>
</dbReference>
<comment type="similarity">
    <text evidence="1">Belongs to the glycosyl hydrolase 39 family.</text>
</comment>
<feature type="signal peptide" evidence="5">
    <location>
        <begin position="1"/>
        <end position="20"/>
    </location>
</feature>
<dbReference type="VEuPathDB" id="AmoebaDB:NF0131460"/>
<keyword evidence="8" id="KW-1185">Reference proteome</keyword>
<evidence type="ECO:0000313" key="8">
    <source>
        <dbReference type="Proteomes" id="UP000444721"/>
    </source>
</evidence>
<dbReference type="Proteomes" id="UP000444721">
    <property type="component" value="Unassembled WGS sequence"/>
</dbReference>
<gene>
    <name evidence="7" type="ORF">FDP41_000758</name>
</gene>
<dbReference type="OrthoDB" id="15153at2759"/>
<evidence type="ECO:0000256" key="5">
    <source>
        <dbReference type="SAM" id="SignalP"/>
    </source>
</evidence>
<feature type="domain" description="Glycosyl hydrolases family 39 N-terminal catalytic" evidence="6">
    <location>
        <begin position="52"/>
        <end position="491"/>
    </location>
</feature>
<evidence type="ECO:0000313" key="7">
    <source>
        <dbReference type="EMBL" id="KAF0984859.1"/>
    </source>
</evidence>
<dbReference type="InterPro" id="IPR017853">
    <property type="entry name" value="GH"/>
</dbReference>
<dbReference type="OMA" id="EMGSPEY"/>
<dbReference type="InterPro" id="IPR000514">
    <property type="entry name" value="Glyco_hydro_39"/>
</dbReference>